<gene>
    <name evidence="1" type="ORF">ACFO3G_06175</name>
</gene>
<dbReference type="RefSeq" id="WP_380078999.1">
    <property type="nucleotide sequence ID" value="NZ_JBHSGO010000181.1"/>
</dbReference>
<comment type="caution">
    <text evidence="1">The sequence shown here is derived from an EMBL/GenBank/DDBJ whole genome shotgun (WGS) entry which is preliminary data.</text>
</comment>
<sequence length="89" mass="9932">MEIILFIMTLLIVARLGGSLFRGGRIYLFGLSQIDSETSIKNRLSNRPFSLAVKLATKGLRLLNIVALHNTLKGVQTALIYTDIHTFWG</sequence>
<dbReference type="EMBL" id="JBHSGO010000181">
    <property type="protein sequence ID" value="MFC4666182.1"/>
    <property type="molecule type" value="Genomic_DNA"/>
</dbReference>
<reference evidence="2" key="1">
    <citation type="journal article" date="2019" name="Int. J. Syst. Evol. Microbiol.">
        <title>The Global Catalogue of Microorganisms (GCM) 10K type strain sequencing project: providing services to taxonomists for standard genome sequencing and annotation.</title>
        <authorList>
            <consortium name="The Broad Institute Genomics Platform"/>
            <consortium name="The Broad Institute Genome Sequencing Center for Infectious Disease"/>
            <person name="Wu L."/>
            <person name="Ma J."/>
        </authorList>
    </citation>
    <scope>NUCLEOTIDE SEQUENCE [LARGE SCALE GENOMIC DNA]</scope>
    <source>
        <strain evidence="2">CGMCC 4.7357</strain>
    </source>
</reference>
<accession>A0ABV9K845</accession>
<protein>
    <submittedName>
        <fullName evidence="1">Uncharacterized protein</fullName>
    </submittedName>
</protein>
<keyword evidence="2" id="KW-1185">Reference proteome</keyword>
<evidence type="ECO:0000313" key="2">
    <source>
        <dbReference type="Proteomes" id="UP001596020"/>
    </source>
</evidence>
<name>A0ABV9K845_9PORP</name>
<dbReference type="Proteomes" id="UP001596020">
    <property type="component" value="Unassembled WGS sequence"/>
</dbReference>
<proteinExistence type="predicted"/>
<evidence type="ECO:0000313" key="1">
    <source>
        <dbReference type="EMBL" id="MFC4666182.1"/>
    </source>
</evidence>
<organism evidence="1 2">
    <name type="scientific">Falsiporphyromonas endometrii</name>
    <dbReference type="NCBI Taxonomy" id="1387297"/>
    <lineage>
        <taxon>Bacteria</taxon>
        <taxon>Pseudomonadati</taxon>
        <taxon>Bacteroidota</taxon>
        <taxon>Bacteroidia</taxon>
        <taxon>Bacteroidales</taxon>
        <taxon>Porphyromonadaceae</taxon>
        <taxon>Falsiporphyromonas</taxon>
    </lineage>
</organism>